<dbReference type="PANTHER" id="PTHR12277:SF194">
    <property type="entry name" value="FI04476P"/>
    <property type="match status" value="1"/>
</dbReference>
<dbReference type="GO" id="GO:0006660">
    <property type="term" value="P:phosphatidylserine catabolic process"/>
    <property type="evidence" value="ECO:0007669"/>
    <property type="project" value="TreeGrafter"/>
</dbReference>
<sequence>MAPFFSLEMKSSRKYRKKRAAQKFSPEELHHKIGVVYDHVSMILQFIIKFTVCTIIVLYTVIAIGLICIPSILPRIILLNDIRIPFYTDLTKPELLGLNSTKNLYIETEDGRRLGAWYSYSGKTFKESFHDNRPAFLYLHGREGTRAVQHRIDLYEKLRENGIHVLALDYGSFADSEGIPAEQAITQDAMTAYYWLKNRTKSSIFIYGHSLGTAVAVSAAARIPKELKPDGIILQSPFNKLDEAFTQHPMGRPLTWIPPIAHLFVSTLRSQNITFSTESKISDVQSPIIILHAQDDRSVPIHLGEKLYKTAKGCGKSVKFIAFDSKAGCGHNYIHEDKDFISIIKNFISNCTR</sequence>
<keyword evidence="4" id="KW-1185">Reference proteome</keyword>
<feature type="transmembrane region" description="Helical" evidence="1">
    <location>
        <begin position="46"/>
        <end position="73"/>
    </location>
</feature>
<reference evidence="3 4" key="1">
    <citation type="submission" date="2020-08" db="EMBL/GenBank/DDBJ databases">
        <authorList>
            <person name="Hejnol A."/>
        </authorList>
    </citation>
    <scope>NUCLEOTIDE SEQUENCE [LARGE SCALE GENOMIC DNA]</scope>
</reference>
<dbReference type="GO" id="GO:0052651">
    <property type="term" value="P:monoacylglycerol catabolic process"/>
    <property type="evidence" value="ECO:0007669"/>
    <property type="project" value="TreeGrafter"/>
</dbReference>
<dbReference type="InterPro" id="IPR022742">
    <property type="entry name" value="Hydrolase_4"/>
</dbReference>
<name>A0A7I8W0P6_9ANNE</name>
<evidence type="ECO:0000313" key="3">
    <source>
        <dbReference type="EMBL" id="CAD5121412.1"/>
    </source>
</evidence>
<dbReference type="Gene3D" id="3.40.50.1820">
    <property type="entry name" value="alpha/beta hydrolase"/>
    <property type="match status" value="1"/>
</dbReference>
<keyword evidence="1" id="KW-1133">Transmembrane helix</keyword>
<gene>
    <name evidence="3" type="ORF">DGYR_LOCUS9370</name>
</gene>
<feature type="domain" description="Serine aminopeptidase S33" evidence="2">
    <location>
        <begin position="136"/>
        <end position="255"/>
    </location>
</feature>
<accession>A0A7I8W0P6</accession>
<dbReference type="AlphaFoldDB" id="A0A7I8W0P6"/>
<proteinExistence type="predicted"/>
<organism evidence="3 4">
    <name type="scientific">Dimorphilus gyrociliatus</name>
    <dbReference type="NCBI Taxonomy" id="2664684"/>
    <lineage>
        <taxon>Eukaryota</taxon>
        <taxon>Metazoa</taxon>
        <taxon>Spiralia</taxon>
        <taxon>Lophotrochozoa</taxon>
        <taxon>Annelida</taxon>
        <taxon>Polychaeta</taxon>
        <taxon>Polychaeta incertae sedis</taxon>
        <taxon>Dinophilidae</taxon>
        <taxon>Dimorphilus</taxon>
    </lineage>
</organism>
<dbReference type="PANTHER" id="PTHR12277">
    <property type="entry name" value="ALPHA/BETA HYDROLASE DOMAIN-CONTAINING PROTEIN"/>
    <property type="match status" value="1"/>
</dbReference>
<dbReference type="OrthoDB" id="10249433at2759"/>
<keyword evidence="1" id="KW-0812">Transmembrane</keyword>
<keyword evidence="1" id="KW-0472">Membrane</keyword>
<evidence type="ECO:0000259" key="2">
    <source>
        <dbReference type="Pfam" id="PF12146"/>
    </source>
</evidence>
<protein>
    <submittedName>
        <fullName evidence="3">DgyrCDS9932</fullName>
    </submittedName>
</protein>
<dbReference type="EMBL" id="CAJFCJ010000014">
    <property type="protein sequence ID" value="CAD5121412.1"/>
    <property type="molecule type" value="Genomic_DNA"/>
</dbReference>
<dbReference type="InterPro" id="IPR029058">
    <property type="entry name" value="AB_hydrolase_fold"/>
</dbReference>
<dbReference type="Proteomes" id="UP000549394">
    <property type="component" value="Unassembled WGS sequence"/>
</dbReference>
<dbReference type="GO" id="GO:0004622">
    <property type="term" value="F:phosphatidylcholine lysophospholipase activity"/>
    <property type="evidence" value="ECO:0007669"/>
    <property type="project" value="TreeGrafter"/>
</dbReference>
<evidence type="ECO:0000256" key="1">
    <source>
        <dbReference type="SAM" id="Phobius"/>
    </source>
</evidence>
<evidence type="ECO:0000313" key="4">
    <source>
        <dbReference type="Proteomes" id="UP000549394"/>
    </source>
</evidence>
<dbReference type="GO" id="GO:0005789">
    <property type="term" value="C:endoplasmic reticulum membrane"/>
    <property type="evidence" value="ECO:0007669"/>
    <property type="project" value="TreeGrafter"/>
</dbReference>
<comment type="caution">
    <text evidence="3">The sequence shown here is derived from an EMBL/GenBank/DDBJ whole genome shotgun (WGS) entry which is preliminary data.</text>
</comment>
<dbReference type="SUPFAM" id="SSF53474">
    <property type="entry name" value="alpha/beta-Hydrolases"/>
    <property type="match status" value="1"/>
</dbReference>
<dbReference type="Pfam" id="PF12146">
    <property type="entry name" value="Hydrolase_4"/>
    <property type="match status" value="1"/>
</dbReference>
<dbReference type="GO" id="GO:0047372">
    <property type="term" value="F:monoacylglycerol lipase activity"/>
    <property type="evidence" value="ECO:0007669"/>
    <property type="project" value="TreeGrafter"/>
</dbReference>